<feature type="region of interest" description="Disordered" evidence="2">
    <location>
        <begin position="771"/>
        <end position="791"/>
    </location>
</feature>
<feature type="coiled-coil region" evidence="1">
    <location>
        <begin position="827"/>
        <end position="893"/>
    </location>
</feature>
<feature type="coiled-coil region" evidence="1">
    <location>
        <begin position="390"/>
        <end position="449"/>
    </location>
</feature>
<feature type="compositionally biased region" description="Basic and acidic residues" evidence="2">
    <location>
        <begin position="50"/>
        <end position="63"/>
    </location>
</feature>
<dbReference type="Proteomes" id="UP000707451">
    <property type="component" value="Unassembled WGS sequence"/>
</dbReference>
<sequence length="1459" mass="162335">MVYATRSRAITRKRSTSPSARAMGSPKPAPKRKRPSSSSSNPLTRRRHSITKDATTRTKDATTRTKKIVTKKAGEEEEEKGVKVAVDGGVLMSIDTQDEHGGHVRDGKEHHLLEQDGRNRHHIFFENFEKMERTGGPGEAMDVDVDVNSDIYTLRDGHQVHHGVPDDTASGHDDAAPAAPTAQPREHRQRRASTTKSSSSPPSSAQTKLNTGPAPLVIHVEHTRRKHSLDGLDHHLIEADGRDHHHIRYGDYESTSNQHGSGSGTRHETSSHKVAKKSVHGTAHHATGGEAPLHKETKHSHTPMHQIGSVVVTDDGLGHQATTRHFEGSDTTTITTTTTTASSSHEQNQDEEQHNRLRTRDAAAVRLVTQKTQLDRSKARDAILSLDSDVVQLQKLLQENEDALRAAENQTLTVRESTTVRTETLTREVHDLQTTIRELRTHLAAKEMELKTVKKSDQKEIRDKEKQSAKVAKDLAAATHQRDLLAAQVRTMSDSIKTREAELKTVQSSLKGLEKSNTAQSKQSKKLSHQLEVLREGMQKKETELRECRTQIQQLEGEHAKVLALSAHLKALRTKLSDREGALKGLEKENKSLAKDHEKALSLTEEVTSLTQEIHESEDMLRRAQLAVDDLVGFRDRAATLEVEVHDLRDQVNIHEKHETDLEDALMRHENCAMESQQLQGAVNELQARLNSKQSEIRALQGENSTMHTRDEAKIEQLQGEVSALQAEMSAHDAAAEKLKEKSEKDLAKINSSAGTLRMEVHALRQQLKDKTKELKQHDKSHARDQAQNSALTSEIHKLELLIETKDHHMQELDKVIATMSKQAEVVDRLEGEVLTLQRDSQEAADKSAKSLSAMASAASKASQQIDDLKAQLAIKETELKAADEVAQTLESKFQEIKSLLAKMTALETSSSSHLTRAQKAEESGKSLKSEIKALEARLLGLQNDLSTKENALKDAVSRAEKDHEEGVHRIEDLRGVVEVLRNQFEDAEKKAKAQIRAKEGDIAALKKQLSSLEKHELAKVDELQREIEKETALLHQKESQVHALLKTSTEQTHEIGRLNTLVSETRSELLTDRQRRASEIEESDIAKVVLESQISDMKEVNTLLEEKVFVEHQHEVELEGKVKELLAWKQIATAQLKDREATMAKLRGEKDHLTEQVSGFERQVLDLQLQLQQVTTAHTTATQQCDKLTHTISKLEREVNLMKGVVVQHDKDEANAQAHLVNLQGHAQSLENAKIMMERDLERKDGVIEELEEMVKSKAEGAKMIAAGAKKDMAEEEKVIQGLHARIMDLDRTTTTLQSTLEKSEAAHAKTQHALETSQANLAACTSQISTLTTQAHESSQLITTLRRQTLSLQQEISTIETKIQSEMTTTKELTEMLAQLRKSMTSDSEMELKKLDQLETELKNRAGSVEDTVTTIRSRMDSGAFLEHAESTTTATAANASSSADAITGTSATTTAH</sequence>
<feature type="region of interest" description="Disordered" evidence="2">
    <location>
        <begin position="322"/>
        <end position="356"/>
    </location>
</feature>
<feature type="region of interest" description="Disordered" evidence="2">
    <location>
        <begin position="158"/>
        <end position="214"/>
    </location>
</feature>
<gene>
    <name evidence="3" type="ORF">KI688_007673</name>
</gene>
<protein>
    <submittedName>
        <fullName evidence="3">Uncharacterized protein</fullName>
    </submittedName>
</protein>
<feature type="region of interest" description="Disordered" evidence="2">
    <location>
        <begin position="507"/>
        <end position="527"/>
    </location>
</feature>
<accession>A0A9P8BLY1</accession>
<feature type="compositionally biased region" description="Low complexity" evidence="2">
    <location>
        <begin position="331"/>
        <end position="340"/>
    </location>
</feature>
<keyword evidence="4" id="KW-1185">Reference proteome</keyword>
<organism evidence="3 4">
    <name type="scientific">Linnemannia hyalina</name>
    <dbReference type="NCBI Taxonomy" id="64524"/>
    <lineage>
        <taxon>Eukaryota</taxon>
        <taxon>Fungi</taxon>
        <taxon>Fungi incertae sedis</taxon>
        <taxon>Mucoromycota</taxon>
        <taxon>Mortierellomycotina</taxon>
        <taxon>Mortierellomycetes</taxon>
        <taxon>Mortierellales</taxon>
        <taxon>Mortierellaceae</taxon>
        <taxon>Linnemannia</taxon>
    </lineage>
</organism>
<feature type="region of interest" description="Disordered" evidence="2">
    <location>
        <begin position="1"/>
        <end position="81"/>
    </location>
</feature>
<evidence type="ECO:0000313" key="4">
    <source>
        <dbReference type="Proteomes" id="UP000707451"/>
    </source>
</evidence>
<reference evidence="3" key="1">
    <citation type="submission" date="2021-06" db="EMBL/GenBank/DDBJ databases">
        <title>Genome Sequence of Mortierella hyaline Strain SCG-10, a Cold-Adapted, Nitrate-Reducing Fungus Isolated from Soil in Minnesota, USA.</title>
        <authorList>
            <person name="Aldossari N."/>
        </authorList>
    </citation>
    <scope>NUCLEOTIDE SEQUENCE</scope>
    <source>
        <strain evidence="3">SCG-10</strain>
    </source>
</reference>
<dbReference type="OrthoDB" id="2439541at2759"/>
<dbReference type="EMBL" id="JAHRHY010000026">
    <property type="protein sequence ID" value="KAG9061044.1"/>
    <property type="molecule type" value="Genomic_DNA"/>
</dbReference>
<evidence type="ECO:0000256" key="1">
    <source>
        <dbReference type="SAM" id="Coils"/>
    </source>
</evidence>
<comment type="caution">
    <text evidence="3">The sequence shown here is derived from an EMBL/GenBank/DDBJ whole genome shotgun (WGS) entry which is preliminary data.</text>
</comment>
<feature type="region of interest" description="Disordered" evidence="2">
    <location>
        <begin position="248"/>
        <end position="302"/>
    </location>
</feature>
<feature type="coiled-coil region" evidence="1">
    <location>
        <begin position="1137"/>
        <end position="1199"/>
    </location>
</feature>
<feature type="compositionally biased region" description="Basic and acidic residues" evidence="2">
    <location>
        <begin position="771"/>
        <end position="785"/>
    </location>
</feature>
<dbReference type="GO" id="GO:0005200">
    <property type="term" value="F:structural constituent of cytoskeleton"/>
    <property type="evidence" value="ECO:0007669"/>
    <property type="project" value="TreeGrafter"/>
</dbReference>
<feature type="compositionally biased region" description="Basic and acidic residues" evidence="2">
    <location>
        <begin position="158"/>
        <end position="175"/>
    </location>
</feature>
<dbReference type="SUPFAM" id="SSF57997">
    <property type="entry name" value="Tropomyosin"/>
    <property type="match status" value="1"/>
</dbReference>
<proteinExistence type="predicted"/>
<feature type="compositionally biased region" description="Low complexity" evidence="2">
    <location>
        <begin position="194"/>
        <end position="208"/>
    </location>
</feature>
<dbReference type="Gene3D" id="1.20.5.4090">
    <property type="match status" value="1"/>
</dbReference>
<feature type="compositionally biased region" description="Basic and acidic residues" evidence="2">
    <location>
        <begin position="347"/>
        <end position="356"/>
    </location>
</feature>
<name>A0A9P8BLY1_9FUNG</name>
<evidence type="ECO:0000313" key="3">
    <source>
        <dbReference type="EMBL" id="KAG9061044.1"/>
    </source>
</evidence>
<feature type="compositionally biased region" description="Polar residues" evidence="2">
    <location>
        <begin position="1450"/>
        <end position="1459"/>
    </location>
</feature>
<evidence type="ECO:0000256" key="2">
    <source>
        <dbReference type="SAM" id="MobiDB-lite"/>
    </source>
</evidence>
<feature type="compositionally biased region" description="Polar residues" evidence="2">
    <location>
        <begin position="507"/>
        <end position="522"/>
    </location>
</feature>
<feature type="coiled-coil region" evidence="1">
    <location>
        <begin position="918"/>
        <end position="1041"/>
    </location>
</feature>
<feature type="compositionally biased region" description="Low complexity" evidence="2">
    <location>
        <begin position="1436"/>
        <end position="1448"/>
    </location>
</feature>
<keyword evidence="1" id="KW-0175">Coiled coil</keyword>
<dbReference type="PANTHER" id="PTHR47357:SF1">
    <property type="entry name" value="SPINDLE POLE BODY COMPONENT 110"/>
    <property type="match status" value="1"/>
</dbReference>
<feature type="compositionally biased region" description="Basic residues" evidence="2">
    <location>
        <begin position="273"/>
        <end position="283"/>
    </location>
</feature>
<feature type="region of interest" description="Disordered" evidence="2">
    <location>
        <begin position="1436"/>
        <end position="1459"/>
    </location>
</feature>
<dbReference type="PANTHER" id="PTHR47357">
    <property type="entry name" value="COP1-INTERACTIVE PROTEIN 1"/>
    <property type="match status" value="1"/>
</dbReference>
<dbReference type="GO" id="GO:0005856">
    <property type="term" value="C:cytoskeleton"/>
    <property type="evidence" value="ECO:0007669"/>
    <property type="project" value="TreeGrafter"/>
</dbReference>